<evidence type="ECO:0000259" key="2">
    <source>
        <dbReference type="Pfam" id="PF03703"/>
    </source>
</evidence>
<organism evidence="3 4">
    <name type="scientific">Pirellulimonas nuda</name>
    <dbReference type="NCBI Taxonomy" id="2528009"/>
    <lineage>
        <taxon>Bacteria</taxon>
        <taxon>Pseudomonadati</taxon>
        <taxon>Planctomycetota</taxon>
        <taxon>Planctomycetia</taxon>
        <taxon>Pirellulales</taxon>
        <taxon>Lacipirellulaceae</taxon>
        <taxon>Pirellulimonas</taxon>
    </lineage>
</organism>
<dbReference type="Proteomes" id="UP000317429">
    <property type="component" value="Chromosome"/>
</dbReference>
<feature type="domain" description="YdbS-like PH" evidence="2">
    <location>
        <begin position="139"/>
        <end position="214"/>
    </location>
</feature>
<proteinExistence type="predicted"/>
<evidence type="ECO:0000313" key="4">
    <source>
        <dbReference type="Proteomes" id="UP000317429"/>
    </source>
</evidence>
<dbReference type="KEGG" id="pnd:Pla175_44160"/>
<feature type="transmembrane region" description="Helical" evidence="1">
    <location>
        <begin position="91"/>
        <end position="111"/>
    </location>
</feature>
<dbReference type="AlphaFoldDB" id="A0A518DHP6"/>
<dbReference type="Pfam" id="PF03703">
    <property type="entry name" value="bPH_2"/>
    <property type="match status" value="1"/>
</dbReference>
<sequence length="219" mass="23954">MQTEPSQQLVYRCPVCHHDIDVDEGFVNETIQCPNPECGHSIKISAPRATLVGVSDPNQPDDRPDVQAAADNEEVLKVMHPSMLRQQPLKFLGLWLVVLGGTIGSFTALGYEQPLAAAAAGAAATAAGVVLLYWWVCVMATTLTISTRRTELRFGIIQKNTSDVQHDDVRNMQIDQNMMDRMLGVGTIKISSSGQDDLEIVAVGFRNPEEIAALIRQNQ</sequence>
<keyword evidence="1" id="KW-0812">Transmembrane</keyword>
<dbReference type="PANTHER" id="PTHR37938:SF1">
    <property type="entry name" value="BLL0215 PROTEIN"/>
    <property type="match status" value="1"/>
</dbReference>
<keyword evidence="1" id="KW-0472">Membrane</keyword>
<dbReference type="EMBL" id="CP036291">
    <property type="protein sequence ID" value="QDU91000.1"/>
    <property type="molecule type" value="Genomic_DNA"/>
</dbReference>
<evidence type="ECO:0000313" key="3">
    <source>
        <dbReference type="EMBL" id="QDU91000.1"/>
    </source>
</evidence>
<gene>
    <name evidence="3" type="ORF">Pla175_44160</name>
</gene>
<protein>
    <submittedName>
        <fullName evidence="3">Bacterial membrane flanked domain protein</fullName>
    </submittedName>
</protein>
<feature type="transmembrane region" description="Helical" evidence="1">
    <location>
        <begin position="117"/>
        <end position="143"/>
    </location>
</feature>
<name>A0A518DHP6_9BACT</name>
<dbReference type="RefSeq" id="WP_145290596.1">
    <property type="nucleotide sequence ID" value="NZ_CP036291.1"/>
</dbReference>
<evidence type="ECO:0000256" key="1">
    <source>
        <dbReference type="SAM" id="Phobius"/>
    </source>
</evidence>
<keyword evidence="4" id="KW-1185">Reference proteome</keyword>
<dbReference type="PANTHER" id="PTHR37938">
    <property type="entry name" value="BLL0215 PROTEIN"/>
    <property type="match status" value="1"/>
</dbReference>
<accession>A0A518DHP6</accession>
<keyword evidence="1" id="KW-1133">Transmembrane helix</keyword>
<dbReference type="InterPro" id="IPR005182">
    <property type="entry name" value="YdbS-like_PH"/>
</dbReference>
<reference evidence="3 4" key="1">
    <citation type="submission" date="2019-02" db="EMBL/GenBank/DDBJ databases">
        <title>Deep-cultivation of Planctomycetes and their phenomic and genomic characterization uncovers novel biology.</title>
        <authorList>
            <person name="Wiegand S."/>
            <person name="Jogler M."/>
            <person name="Boedeker C."/>
            <person name="Pinto D."/>
            <person name="Vollmers J."/>
            <person name="Rivas-Marin E."/>
            <person name="Kohn T."/>
            <person name="Peeters S.H."/>
            <person name="Heuer A."/>
            <person name="Rast P."/>
            <person name="Oberbeckmann S."/>
            <person name="Bunk B."/>
            <person name="Jeske O."/>
            <person name="Meyerdierks A."/>
            <person name="Storesund J.E."/>
            <person name="Kallscheuer N."/>
            <person name="Luecker S."/>
            <person name="Lage O.M."/>
            <person name="Pohl T."/>
            <person name="Merkel B.J."/>
            <person name="Hornburger P."/>
            <person name="Mueller R.-W."/>
            <person name="Bruemmer F."/>
            <person name="Labrenz M."/>
            <person name="Spormann A.M."/>
            <person name="Op den Camp H."/>
            <person name="Overmann J."/>
            <person name="Amann R."/>
            <person name="Jetten M.S.M."/>
            <person name="Mascher T."/>
            <person name="Medema M.H."/>
            <person name="Devos D.P."/>
            <person name="Kaster A.-K."/>
            <person name="Ovreas L."/>
            <person name="Rohde M."/>
            <person name="Galperin M.Y."/>
            <person name="Jogler C."/>
        </authorList>
    </citation>
    <scope>NUCLEOTIDE SEQUENCE [LARGE SCALE GENOMIC DNA]</scope>
    <source>
        <strain evidence="3 4">Pla175</strain>
    </source>
</reference>
<dbReference type="Gene3D" id="2.20.28.160">
    <property type="match status" value="1"/>
</dbReference>
<dbReference type="OrthoDB" id="288063at2"/>